<proteinExistence type="predicted"/>
<evidence type="ECO:0000313" key="1">
    <source>
        <dbReference type="EMBL" id="KIK56796.1"/>
    </source>
</evidence>
<reference evidence="1 2" key="1">
    <citation type="submission" date="2014-04" db="EMBL/GenBank/DDBJ databases">
        <title>Evolutionary Origins and Diversification of the Mycorrhizal Mutualists.</title>
        <authorList>
            <consortium name="DOE Joint Genome Institute"/>
            <consortium name="Mycorrhizal Genomics Consortium"/>
            <person name="Kohler A."/>
            <person name="Kuo A."/>
            <person name="Nagy L.G."/>
            <person name="Floudas D."/>
            <person name="Copeland A."/>
            <person name="Barry K.W."/>
            <person name="Cichocki N."/>
            <person name="Veneault-Fourrey C."/>
            <person name="LaButti K."/>
            <person name="Lindquist E.A."/>
            <person name="Lipzen A."/>
            <person name="Lundell T."/>
            <person name="Morin E."/>
            <person name="Murat C."/>
            <person name="Riley R."/>
            <person name="Ohm R."/>
            <person name="Sun H."/>
            <person name="Tunlid A."/>
            <person name="Henrissat B."/>
            <person name="Grigoriev I.V."/>
            <person name="Hibbett D.S."/>
            <person name="Martin F."/>
        </authorList>
    </citation>
    <scope>NUCLEOTIDE SEQUENCE [LARGE SCALE GENOMIC DNA]</scope>
    <source>
        <strain evidence="1 2">FD-317 M1</strain>
    </source>
</reference>
<sequence>LFIEHEGKIRLAFAIQVDFFNPNRSRKRGNHDSIGIISLVNLNLPDNLRYKPEHTYLTIIPGPREPELDNLAHYLTPIVNQLLVGWEHGFRLSRTACSPEGNTVEVAVVLSVNDL</sequence>
<gene>
    <name evidence="1" type="ORF">GYMLUDRAFT_107173</name>
</gene>
<dbReference type="InterPro" id="IPR004242">
    <property type="entry name" value="Transposase_21"/>
</dbReference>
<dbReference type="Proteomes" id="UP000053593">
    <property type="component" value="Unassembled WGS sequence"/>
</dbReference>
<dbReference type="EMBL" id="KN834795">
    <property type="protein sequence ID" value="KIK56796.1"/>
    <property type="molecule type" value="Genomic_DNA"/>
</dbReference>
<dbReference type="HOGENOM" id="CLU_2114670_0_0_1"/>
<keyword evidence="2" id="KW-1185">Reference proteome</keyword>
<dbReference type="OrthoDB" id="2829169at2759"/>
<name>A0A0D0BP07_9AGAR</name>
<feature type="non-terminal residue" evidence="1">
    <location>
        <position position="115"/>
    </location>
</feature>
<feature type="non-terminal residue" evidence="1">
    <location>
        <position position="1"/>
    </location>
</feature>
<organism evidence="1 2">
    <name type="scientific">Collybiopsis luxurians FD-317 M1</name>
    <dbReference type="NCBI Taxonomy" id="944289"/>
    <lineage>
        <taxon>Eukaryota</taxon>
        <taxon>Fungi</taxon>
        <taxon>Dikarya</taxon>
        <taxon>Basidiomycota</taxon>
        <taxon>Agaricomycotina</taxon>
        <taxon>Agaricomycetes</taxon>
        <taxon>Agaricomycetidae</taxon>
        <taxon>Agaricales</taxon>
        <taxon>Marasmiineae</taxon>
        <taxon>Omphalotaceae</taxon>
        <taxon>Collybiopsis</taxon>
        <taxon>Collybiopsis luxurians</taxon>
    </lineage>
</organism>
<dbReference type="AlphaFoldDB" id="A0A0D0BP07"/>
<dbReference type="Pfam" id="PF02992">
    <property type="entry name" value="Transposase_21"/>
    <property type="match status" value="1"/>
</dbReference>
<accession>A0A0D0BP07</accession>
<protein>
    <submittedName>
        <fullName evidence="1">Unplaced genomic scaffold GYMLUscaffold_47, whole genome shotgun sequence</fullName>
    </submittedName>
</protein>
<evidence type="ECO:0000313" key="2">
    <source>
        <dbReference type="Proteomes" id="UP000053593"/>
    </source>
</evidence>